<organism evidence="2 3">
    <name type="scientific">Hyphomonas adhaerens MHS-3</name>
    <dbReference type="NCBI Taxonomy" id="1280949"/>
    <lineage>
        <taxon>Bacteria</taxon>
        <taxon>Pseudomonadati</taxon>
        <taxon>Pseudomonadota</taxon>
        <taxon>Alphaproteobacteria</taxon>
        <taxon>Hyphomonadales</taxon>
        <taxon>Hyphomonadaceae</taxon>
        <taxon>Hyphomonas</taxon>
    </lineage>
</organism>
<dbReference type="PATRIC" id="fig|1280949.3.peg.1156"/>
<proteinExistence type="predicted"/>
<evidence type="ECO:0000256" key="1">
    <source>
        <dbReference type="SAM" id="SignalP"/>
    </source>
</evidence>
<dbReference type="Proteomes" id="UP000027446">
    <property type="component" value="Unassembled WGS sequence"/>
</dbReference>
<dbReference type="EMBL" id="ARYH01000001">
    <property type="protein sequence ID" value="KCZ85147.1"/>
    <property type="molecule type" value="Genomic_DNA"/>
</dbReference>
<gene>
    <name evidence="2" type="ORF">HAD_05680</name>
</gene>
<dbReference type="RefSeq" id="WP_035569913.1">
    <property type="nucleotide sequence ID" value="NZ_ARYH01000001.1"/>
</dbReference>
<evidence type="ECO:0000313" key="3">
    <source>
        <dbReference type="Proteomes" id="UP000027446"/>
    </source>
</evidence>
<evidence type="ECO:0000313" key="2">
    <source>
        <dbReference type="EMBL" id="KCZ85147.1"/>
    </source>
</evidence>
<sequence length="160" mass="17170">MTRSGLFFSLIFAFAPLFHAAAEGLTRLDPGLYAISTEIETSMQDPGTGTLLETWTDPFGGAACLEGEEARHIRPDSFIDPRCHVSNVRADPYGEAFDLVCAFPEGLLSGTGTLAVDPTRPTEFLQRFTLRSPGPVASQWVTIRGRLVGACLPDDLAAGP</sequence>
<dbReference type="OrthoDB" id="7619376at2"/>
<name>A0A069E521_9PROT</name>
<dbReference type="AlphaFoldDB" id="A0A069E521"/>
<reference evidence="2 3" key="1">
    <citation type="journal article" date="2014" name="Antonie Van Leeuwenhoek">
        <title>Hyphomonas beringensis sp. nov. and Hyphomonas chukchiensis sp. nov., isolated from surface seawater of the Bering Sea and Chukchi Sea.</title>
        <authorList>
            <person name="Li C."/>
            <person name="Lai Q."/>
            <person name="Li G."/>
            <person name="Dong C."/>
            <person name="Wang J."/>
            <person name="Liao Y."/>
            <person name="Shao Z."/>
        </authorList>
    </citation>
    <scope>NUCLEOTIDE SEQUENCE [LARGE SCALE GENOMIC DNA]</scope>
    <source>
        <strain evidence="2 3">MHS-3</strain>
    </source>
</reference>
<keyword evidence="3" id="KW-1185">Reference proteome</keyword>
<feature type="signal peptide" evidence="1">
    <location>
        <begin position="1"/>
        <end position="20"/>
    </location>
</feature>
<accession>A0A069E521</accession>
<feature type="chain" id="PRO_5001663469" evidence="1">
    <location>
        <begin position="21"/>
        <end position="160"/>
    </location>
</feature>
<keyword evidence="1" id="KW-0732">Signal</keyword>
<protein>
    <submittedName>
        <fullName evidence="2">Uncharacterized protein</fullName>
    </submittedName>
</protein>
<comment type="caution">
    <text evidence="2">The sequence shown here is derived from an EMBL/GenBank/DDBJ whole genome shotgun (WGS) entry which is preliminary data.</text>
</comment>
<dbReference type="STRING" id="1280949.HAD_05680"/>